<dbReference type="Proteomes" id="UP001549920">
    <property type="component" value="Unassembled WGS sequence"/>
</dbReference>
<sequence length="254" mass="29215">MSCQLRYAIGGQRSRLLQLLLMGTSLISGHSIRKLEINNKTEADVYEIKEDAATNTVAFVNPKVGKPTLREIVYYHMIERPYGGHEEGPDFDDTMRPFTNGHGFPFMESVEKELDAEADNELKEDLAEEIEEKVKEEISPEEKEEIIIKDLPQEDEEEVVYEVIYDEEIKEIPTTVASEILKETSTEATTKQTTEILSNGERIFEIGPAKTARKLLFDRVKERYYSKPPVTQNPSSTSERRKREISMVSLYLRF</sequence>
<protein>
    <submittedName>
        <fullName evidence="1">Uncharacterized protein</fullName>
    </submittedName>
</protein>
<proteinExistence type="predicted"/>
<accession>A0ABR3H2A7</accession>
<reference evidence="1 2" key="1">
    <citation type="submission" date="2024-06" db="EMBL/GenBank/DDBJ databases">
        <title>A chromosome-level genome assembly of beet webworm, Loxostege sticticalis.</title>
        <authorList>
            <person name="Zhang Y."/>
        </authorList>
    </citation>
    <scope>NUCLEOTIDE SEQUENCE [LARGE SCALE GENOMIC DNA]</scope>
    <source>
        <strain evidence="1">AQ026</strain>
        <tissue evidence="1">Whole body</tissue>
    </source>
</reference>
<comment type="caution">
    <text evidence="1">The sequence shown here is derived from an EMBL/GenBank/DDBJ whole genome shotgun (WGS) entry which is preliminary data.</text>
</comment>
<organism evidence="1 2">
    <name type="scientific">Loxostege sticticalis</name>
    <name type="common">Beet webworm moth</name>
    <dbReference type="NCBI Taxonomy" id="481309"/>
    <lineage>
        <taxon>Eukaryota</taxon>
        <taxon>Metazoa</taxon>
        <taxon>Ecdysozoa</taxon>
        <taxon>Arthropoda</taxon>
        <taxon>Hexapoda</taxon>
        <taxon>Insecta</taxon>
        <taxon>Pterygota</taxon>
        <taxon>Neoptera</taxon>
        <taxon>Endopterygota</taxon>
        <taxon>Lepidoptera</taxon>
        <taxon>Glossata</taxon>
        <taxon>Ditrysia</taxon>
        <taxon>Pyraloidea</taxon>
        <taxon>Crambidae</taxon>
        <taxon>Pyraustinae</taxon>
        <taxon>Loxostege</taxon>
    </lineage>
</organism>
<dbReference type="EMBL" id="JBEUOH010000029">
    <property type="protein sequence ID" value="KAL0858897.1"/>
    <property type="molecule type" value="Genomic_DNA"/>
</dbReference>
<gene>
    <name evidence="1" type="ORF">ABMA27_011329</name>
</gene>
<keyword evidence="2" id="KW-1185">Reference proteome</keyword>
<evidence type="ECO:0000313" key="2">
    <source>
        <dbReference type="Proteomes" id="UP001549920"/>
    </source>
</evidence>
<evidence type="ECO:0000313" key="1">
    <source>
        <dbReference type="EMBL" id="KAL0858897.1"/>
    </source>
</evidence>
<name>A0ABR3H2A7_LOXSC</name>